<protein>
    <submittedName>
        <fullName evidence="2">Uncharacterized protein</fullName>
    </submittedName>
</protein>
<sequence length="99" mass="11338">MPDFNDEAGLARQHREAAAATDDEEDLDMPVSNDVAGIARQQAAAAVFGQILNFVLTKIKYMLLNNGYFWLNLKDRENSVTRHFLSVRKWFCIVLIMYN</sequence>
<name>A0A232EDM7_9HYME</name>
<evidence type="ECO:0000313" key="3">
    <source>
        <dbReference type="Proteomes" id="UP000215335"/>
    </source>
</evidence>
<gene>
    <name evidence="2" type="ORF">TSAR_017046</name>
</gene>
<dbReference type="EMBL" id="NNAY01006192">
    <property type="protein sequence ID" value="OXU16443.1"/>
    <property type="molecule type" value="Genomic_DNA"/>
</dbReference>
<evidence type="ECO:0000313" key="2">
    <source>
        <dbReference type="EMBL" id="OXU16443.1"/>
    </source>
</evidence>
<dbReference type="AlphaFoldDB" id="A0A232EDM7"/>
<proteinExistence type="predicted"/>
<organism evidence="2 3">
    <name type="scientific">Trichomalopsis sarcophagae</name>
    <dbReference type="NCBI Taxonomy" id="543379"/>
    <lineage>
        <taxon>Eukaryota</taxon>
        <taxon>Metazoa</taxon>
        <taxon>Ecdysozoa</taxon>
        <taxon>Arthropoda</taxon>
        <taxon>Hexapoda</taxon>
        <taxon>Insecta</taxon>
        <taxon>Pterygota</taxon>
        <taxon>Neoptera</taxon>
        <taxon>Endopterygota</taxon>
        <taxon>Hymenoptera</taxon>
        <taxon>Apocrita</taxon>
        <taxon>Proctotrupomorpha</taxon>
        <taxon>Chalcidoidea</taxon>
        <taxon>Pteromalidae</taxon>
        <taxon>Pteromalinae</taxon>
        <taxon>Trichomalopsis</taxon>
    </lineage>
</organism>
<dbReference type="Proteomes" id="UP000215335">
    <property type="component" value="Unassembled WGS sequence"/>
</dbReference>
<reference evidence="2 3" key="1">
    <citation type="journal article" date="2017" name="Curr. Biol.">
        <title>The Evolution of Venom by Co-option of Single-Copy Genes.</title>
        <authorList>
            <person name="Martinson E.O."/>
            <person name="Mrinalini"/>
            <person name="Kelkar Y.D."/>
            <person name="Chang C.H."/>
            <person name="Werren J.H."/>
        </authorList>
    </citation>
    <scope>NUCLEOTIDE SEQUENCE [LARGE SCALE GENOMIC DNA]</scope>
    <source>
        <strain evidence="2 3">Alberta</strain>
        <tissue evidence="2">Whole body</tissue>
    </source>
</reference>
<comment type="caution">
    <text evidence="2">The sequence shown here is derived from an EMBL/GenBank/DDBJ whole genome shotgun (WGS) entry which is preliminary data.</text>
</comment>
<feature type="region of interest" description="Disordered" evidence="1">
    <location>
        <begin position="1"/>
        <end position="27"/>
    </location>
</feature>
<keyword evidence="3" id="KW-1185">Reference proteome</keyword>
<evidence type="ECO:0000256" key="1">
    <source>
        <dbReference type="SAM" id="MobiDB-lite"/>
    </source>
</evidence>
<accession>A0A232EDM7</accession>